<dbReference type="CDD" id="cd03419">
    <property type="entry name" value="GRX_GRXh_1_2_like"/>
    <property type="match status" value="1"/>
</dbReference>
<evidence type="ECO:0000256" key="14">
    <source>
        <dbReference type="RuleBase" id="RU003691"/>
    </source>
</evidence>
<evidence type="ECO:0000256" key="11">
    <source>
        <dbReference type="ARBA" id="ARBA00023002"/>
    </source>
</evidence>
<dbReference type="Pfam" id="PF00462">
    <property type="entry name" value="Glutaredoxin"/>
    <property type="match status" value="1"/>
</dbReference>
<name>A0ABN7B719_9HEMI</name>
<evidence type="ECO:0000313" key="19">
    <source>
        <dbReference type="EMBL" id="BET00198.1"/>
    </source>
</evidence>
<dbReference type="PROSITE" id="PS00076">
    <property type="entry name" value="PYRIDINE_REDOX_1"/>
    <property type="match status" value="1"/>
</dbReference>
<evidence type="ECO:0000256" key="1">
    <source>
        <dbReference type="ARBA" id="ARBA00001974"/>
    </source>
</evidence>
<evidence type="ECO:0000256" key="8">
    <source>
        <dbReference type="ARBA" id="ARBA00022857"/>
    </source>
</evidence>
<dbReference type="InterPro" id="IPR011767">
    <property type="entry name" value="GLR_AS"/>
</dbReference>
<organism evidence="19 20">
    <name type="scientific">Nesidiocoris tenuis</name>
    <dbReference type="NCBI Taxonomy" id="355587"/>
    <lineage>
        <taxon>Eukaryota</taxon>
        <taxon>Metazoa</taxon>
        <taxon>Ecdysozoa</taxon>
        <taxon>Arthropoda</taxon>
        <taxon>Hexapoda</taxon>
        <taxon>Insecta</taxon>
        <taxon>Pterygota</taxon>
        <taxon>Neoptera</taxon>
        <taxon>Paraneoptera</taxon>
        <taxon>Hemiptera</taxon>
        <taxon>Heteroptera</taxon>
        <taxon>Panheteroptera</taxon>
        <taxon>Cimicomorpha</taxon>
        <taxon>Miridae</taxon>
        <taxon>Dicyphina</taxon>
        <taxon>Nesidiocoris</taxon>
    </lineage>
</organism>
<dbReference type="Pfam" id="PF02852">
    <property type="entry name" value="Pyr_redox_dim"/>
    <property type="match status" value="1"/>
</dbReference>
<evidence type="ECO:0000256" key="9">
    <source>
        <dbReference type="ARBA" id="ARBA00022933"/>
    </source>
</evidence>
<evidence type="ECO:0000256" key="6">
    <source>
        <dbReference type="ARBA" id="ARBA00022630"/>
    </source>
</evidence>
<dbReference type="Gene3D" id="3.40.30.10">
    <property type="entry name" value="Glutaredoxin"/>
    <property type="match status" value="1"/>
</dbReference>
<feature type="domain" description="FAD/NAD(P)-binding" evidence="18">
    <location>
        <begin position="133"/>
        <end position="467"/>
    </location>
</feature>
<dbReference type="EC" id="1.8.1.9" evidence="4"/>
<evidence type="ECO:0000256" key="2">
    <source>
        <dbReference type="ARBA" id="ARBA00002549"/>
    </source>
</evidence>
<dbReference type="InterPro" id="IPR006338">
    <property type="entry name" value="Thioredoxin/glutathione_Rdtase"/>
</dbReference>
<dbReference type="PRINTS" id="PR00411">
    <property type="entry name" value="PNDRDTASEI"/>
</dbReference>
<evidence type="ECO:0000256" key="10">
    <source>
        <dbReference type="ARBA" id="ARBA00022982"/>
    </source>
</evidence>
<dbReference type="Proteomes" id="UP001307889">
    <property type="component" value="Chromosome 11"/>
</dbReference>
<keyword evidence="11 14" id="KW-0560">Oxidoreductase</keyword>
<dbReference type="InterPro" id="IPR004099">
    <property type="entry name" value="Pyr_nucl-diS_OxRdtase_dimer"/>
</dbReference>
<feature type="region of interest" description="Disordered" evidence="15">
    <location>
        <begin position="1"/>
        <end position="32"/>
    </location>
</feature>
<evidence type="ECO:0000256" key="3">
    <source>
        <dbReference type="ARBA" id="ARBA00007532"/>
    </source>
</evidence>
<dbReference type="SUPFAM" id="SSF55424">
    <property type="entry name" value="FAD/NAD-linked reductases, dimerisation (C-terminal) domain"/>
    <property type="match status" value="1"/>
</dbReference>
<accession>A0ABN7B719</accession>
<dbReference type="InterPro" id="IPR012999">
    <property type="entry name" value="Pyr_OxRdtase_I_AS"/>
</dbReference>
<dbReference type="PROSITE" id="PS51354">
    <property type="entry name" value="GLUTAREDOXIN_2"/>
    <property type="match status" value="1"/>
</dbReference>
<evidence type="ECO:0000313" key="20">
    <source>
        <dbReference type="Proteomes" id="UP001307889"/>
    </source>
</evidence>
<evidence type="ECO:0000256" key="13">
    <source>
        <dbReference type="ARBA" id="ARBA00023284"/>
    </source>
</evidence>
<keyword evidence="8" id="KW-0521">NADP</keyword>
<keyword evidence="6 14" id="KW-0285">Flavoprotein</keyword>
<dbReference type="InterPro" id="IPR002109">
    <property type="entry name" value="Glutaredoxin"/>
</dbReference>
<dbReference type="PANTHER" id="PTHR42737:SF8">
    <property type="entry name" value="THIOREDOXIN-DISULFIDE REDUCTASE"/>
    <property type="match status" value="1"/>
</dbReference>
<keyword evidence="7 14" id="KW-0274">FAD</keyword>
<evidence type="ECO:0000259" key="18">
    <source>
        <dbReference type="Pfam" id="PF07992"/>
    </source>
</evidence>
<dbReference type="Gene3D" id="3.50.50.60">
    <property type="entry name" value="FAD/NAD(P)-binding domain"/>
    <property type="match status" value="2"/>
</dbReference>
<keyword evidence="12" id="KW-1015">Disulfide bond</keyword>
<keyword evidence="9" id="KW-0712">Selenocysteine</keyword>
<keyword evidence="13 14" id="KW-0676">Redox-active center</keyword>
<dbReference type="InterPro" id="IPR023753">
    <property type="entry name" value="FAD/NAD-binding_dom"/>
</dbReference>
<dbReference type="SUPFAM" id="SSF52833">
    <property type="entry name" value="Thioredoxin-like"/>
    <property type="match status" value="1"/>
</dbReference>
<dbReference type="PROSITE" id="PS00195">
    <property type="entry name" value="GLUTAREDOXIN_1"/>
    <property type="match status" value="1"/>
</dbReference>
<keyword evidence="5" id="KW-0813">Transport</keyword>
<protein>
    <recommendedName>
        <fullName evidence="4">thioredoxin-disulfide reductase (NADPH)</fullName>
        <ecNumber evidence="4">1.8.1.9</ecNumber>
    </recommendedName>
</protein>
<evidence type="ECO:0000256" key="12">
    <source>
        <dbReference type="ARBA" id="ARBA00023157"/>
    </source>
</evidence>
<dbReference type="InterPro" id="IPR036249">
    <property type="entry name" value="Thioredoxin-like_sf"/>
</dbReference>
<reference evidence="19 20" key="1">
    <citation type="submission" date="2023-09" db="EMBL/GenBank/DDBJ databases">
        <title>Nesidiocoris tenuis whole genome shotgun sequence.</title>
        <authorList>
            <person name="Shibata T."/>
            <person name="Shimoda M."/>
            <person name="Kobayashi T."/>
            <person name="Uehara T."/>
        </authorList>
    </citation>
    <scope>NUCLEOTIDE SEQUENCE [LARGE SCALE GENOMIC DNA]</scope>
    <source>
        <strain evidence="19 20">Japan</strain>
    </source>
</reference>
<evidence type="ECO:0000256" key="15">
    <source>
        <dbReference type="SAM" id="MobiDB-lite"/>
    </source>
</evidence>
<dbReference type="Gene3D" id="3.30.390.30">
    <property type="match status" value="1"/>
</dbReference>
<gene>
    <name evidence="19" type="ORF">NTJ_13014</name>
</gene>
<dbReference type="SUPFAM" id="SSF51905">
    <property type="entry name" value="FAD/NAD(P)-binding domain"/>
    <property type="match status" value="1"/>
</dbReference>
<evidence type="ECO:0000256" key="5">
    <source>
        <dbReference type="ARBA" id="ARBA00022448"/>
    </source>
</evidence>
<dbReference type="NCBIfam" id="TIGR01438">
    <property type="entry name" value="TGR"/>
    <property type="match status" value="1"/>
</dbReference>
<proteinExistence type="inferred from homology"/>
<keyword evidence="20" id="KW-1185">Reference proteome</keyword>
<feature type="domain" description="Pyridine nucleotide-disulphide oxidoreductase dimerisation" evidence="17">
    <location>
        <begin position="487"/>
        <end position="601"/>
    </location>
</feature>
<evidence type="ECO:0000256" key="4">
    <source>
        <dbReference type="ARBA" id="ARBA00012610"/>
    </source>
</evidence>
<dbReference type="EMBL" id="AP028919">
    <property type="protein sequence ID" value="BET00198.1"/>
    <property type="molecule type" value="Genomic_DNA"/>
</dbReference>
<comment type="function">
    <text evidence="2">Has a glutathione-disulfide oxidoreductase activity in the presence of NADPH and glutathione reductase. Reduces low molecular weight disulfides and proteins.</text>
</comment>
<comment type="cofactor">
    <cofactor evidence="1">
        <name>FAD</name>
        <dbReference type="ChEBI" id="CHEBI:57692"/>
    </cofactor>
</comment>
<comment type="similarity">
    <text evidence="3 14">Belongs to the class-I pyridine nucleotide-disulfide oxidoreductase family.</text>
</comment>
<dbReference type="PANTHER" id="PTHR42737">
    <property type="entry name" value="GLUTATHIONE REDUCTASE"/>
    <property type="match status" value="1"/>
</dbReference>
<feature type="domain" description="Glutaredoxin" evidence="16">
    <location>
        <begin position="43"/>
        <end position="105"/>
    </location>
</feature>
<dbReference type="NCBIfam" id="TIGR02180">
    <property type="entry name" value="GRX_euk"/>
    <property type="match status" value="1"/>
</dbReference>
<keyword evidence="10" id="KW-0249">Electron transport</keyword>
<dbReference type="InterPro" id="IPR036188">
    <property type="entry name" value="FAD/NAD-bd_sf"/>
</dbReference>
<dbReference type="InterPro" id="IPR046952">
    <property type="entry name" value="GSHR/TRXR-like"/>
</dbReference>
<dbReference type="Pfam" id="PF07992">
    <property type="entry name" value="Pyr_redox_2"/>
    <property type="match status" value="1"/>
</dbReference>
<evidence type="ECO:0000256" key="7">
    <source>
        <dbReference type="ARBA" id="ARBA00022827"/>
    </source>
</evidence>
<evidence type="ECO:0000259" key="16">
    <source>
        <dbReference type="Pfam" id="PF00462"/>
    </source>
</evidence>
<dbReference type="InterPro" id="IPR016156">
    <property type="entry name" value="FAD/NAD-linked_Rdtase_dimer_sf"/>
</dbReference>
<evidence type="ECO:0000259" key="17">
    <source>
        <dbReference type="Pfam" id="PF02852"/>
    </source>
</evidence>
<feature type="compositionally biased region" description="Polar residues" evidence="15">
    <location>
        <begin position="1"/>
        <end position="15"/>
    </location>
</feature>
<sequence length="617" mass="67077">MRRSTPNSGKSSKSASPPRFKRASAQTPTRSKNAEDIIKGNAIVVFSKSWCPYCVLAKEIFSKRNLKHLAVELDLVENGADLQASLYATTGQKTVPNIFINQKHVGGYDELSQIAESGTLEDLCQGRSMEFEFDLIVIGGGSGGLAAAKEAATLGKKVALCDFVVPTPWGTKWGLGGTCVNVGCIPKKLMHRAASIRQDLNDADDFGWQGKSSESVHAWETLVGRIQGHVKSLNFGYRISLSETGVRYFNSFATFVDKHTIKLVKGAEELQATARNFIVAVGCRPKYPSVEGARELCITSDDLFSMRTPPGRTLVIGGSYVALECAGFLVGLGFDVVVMVRSVLLRGFDRQMVDRIETHMTAYGVKFVKNCTISSIKKSEKLNGIMVEGENKGKKVFSQAFDTVLLAIGRVPNTEKLNLEPIGVRLNDETKKITVSPDDRTSVSNIFAIGDVADGVPELTPVAIQAGKFLVRRLYNFKTELVNYDFIPTTVFTPSEYACVGYSEDDAIRELGEGNVEVYHQEFKCLESVLNSSSKFHPKNYAKYITRKFDGKEVVIGAHIIAPNAGEIIQGFALAIKLGATKSDFDSLIGIHPTVAEVFTTLEISKSSGKSAAAAGC</sequence>
<dbReference type="PRINTS" id="PR00368">
    <property type="entry name" value="FADPNR"/>
</dbReference>
<dbReference type="InterPro" id="IPR011899">
    <property type="entry name" value="Glutaredoxin_euk/vir"/>
</dbReference>